<dbReference type="Proteomes" id="UP000516862">
    <property type="component" value="Chromosome"/>
</dbReference>
<dbReference type="Proteomes" id="UP000516666">
    <property type="component" value="Chromosome"/>
</dbReference>
<evidence type="ECO:0000313" key="8">
    <source>
        <dbReference type="EMBL" id="QNX73324.1"/>
    </source>
</evidence>
<proteinExistence type="predicted"/>
<reference evidence="9 10" key="2">
    <citation type="submission" date="2020-09" db="EMBL/GenBank/DDBJ databases">
        <authorList>
            <person name="Chen F.-J."/>
            <person name="Lee Y.-T."/>
        </authorList>
    </citation>
    <scope>NUCLEOTIDE SEQUENCE [LARGE SCALE GENOMIC DNA]</scope>
    <source>
        <strain evidence="8 9">AS39</strain>
        <strain evidence="7 10">AS73</strain>
    </source>
</reference>
<dbReference type="InterPro" id="IPR001123">
    <property type="entry name" value="LeuE-type"/>
</dbReference>
<dbReference type="OrthoDB" id="9812084at2"/>
<dbReference type="EMBL" id="CP061561">
    <property type="protein sequence ID" value="QNX04349.1"/>
    <property type="molecule type" value="Genomic_DNA"/>
</dbReference>
<organism evidence="7 10">
    <name type="scientific">Acinetobacter seifertii</name>
    <dbReference type="NCBI Taxonomy" id="1530123"/>
    <lineage>
        <taxon>Bacteria</taxon>
        <taxon>Pseudomonadati</taxon>
        <taxon>Pseudomonadota</taxon>
        <taxon>Gammaproteobacteria</taxon>
        <taxon>Moraxellales</taxon>
        <taxon>Moraxellaceae</taxon>
        <taxon>Acinetobacter</taxon>
        <taxon>Acinetobacter calcoaceticus/baumannii complex</taxon>
    </lineage>
</organism>
<sequence length="197" mass="22149">MFMSMFLFSFAMSITPGPVNTVILSTSINYGLKKTISYISGATIGFVLLLIFIGFGLHSVFVTYPFLLKILAILGALFVSYIGYKIMFSDSKVSIDDNEEVFVPGFRDGFLLQWLNPKAWLACISGTTMFSSLNGYTSLVTFIIIYFITCYVCLFFWGVCGDRFALILNKGNRMKYFNMLMGGMLIISAISIIFEFF</sequence>
<evidence type="ECO:0000313" key="7">
    <source>
        <dbReference type="EMBL" id="QNX04349.1"/>
    </source>
</evidence>
<dbReference type="GO" id="GO:0005886">
    <property type="term" value="C:plasma membrane"/>
    <property type="evidence" value="ECO:0007669"/>
    <property type="project" value="UniProtKB-SubCell"/>
</dbReference>
<reference evidence="7" key="3">
    <citation type="submission" date="2021-03" db="EMBL/GenBank/DDBJ databases">
        <title>Clinical and molecular characterization of Acinetobacter seifertii in Taiwan.</title>
        <authorList>
            <person name="Li L.-H."/>
            <person name="Yang Y.-S."/>
            <person name="Sun J.-R."/>
            <person name="Huang T.-W."/>
            <person name="Huang W.-C."/>
            <person name="Wang Y.-C."/>
            <person name="Kuo T.-H."/>
            <person name="Kuo S.-C."/>
            <person name="Chen T.-L."/>
        </authorList>
    </citation>
    <scope>NUCLEOTIDE SEQUENCE</scope>
    <source>
        <strain evidence="7">AS73</strain>
    </source>
</reference>
<comment type="subcellular location">
    <subcellularLocation>
        <location evidence="1">Cell membrane</location>
        <topology evidence="1">Multi-pass membrane protein</topology>
    </subcellularLocation>
</comment>
<keyword evidence="3 6" id="KW-0812">Transmembrane</keyword>
<evidence type="ECO:0000313" key="9">
    <source>
        <dbReference type="Proteomes" id="UP000516666"/>
    </source>
</evidence>
<dbReference type="RefSeq" id="WP_025469176.1">
    <property type="nucleotide sequence ID" value="NZ_BKEE01000076.1"/>
</dbReference>
<dbReference type="AlphaFoldDB" id="A0A7H2UBX4"/>
<reference evidence="9 10" key="1">
    <citation type="submission" date="2020-09" db="EMBL/GenBank/DDBJ databases">
        <title>Clinical and molecular characterization of Acinetobacter seifertii in Taiwan.</title>
        <authorList>
            <person name="Li L.-H."/>
            <person name="Yang Y.-S."/>
            <person name="Sun J.-R."/>
            <person name="Huang T.-W."/>
            <person name="Huang W.-C."/>
            <person name="Wang Y.-C."/>
            <person name="Kuo T.-H."/>
            <person name="Kuo S.-C."/>
            <person name="Chen T.-L."/>
        </authorList>
    </citation>
    <scope>NUCLEOTIDE SEQUENCE [LARGE SCALE GENOMIC DNA]</scope>
    <source>
        <strain evidence="8 9">AS39</strain>
        <strain evidence="10">AS73</strain>
    </source>
</reference>
<evidence type="ECO:0000256" key="3">
    <source>
        <dbReference type="ARBA" id="ARBA00022692"/>
    </source>
</evidence>
<gene>
    <name evidence="8" type="ORF">IC776_05535</name>
    <name evidence="7" type="ORF">IC796_13375</name>
</gene>
<name>A0A7H2UBX4_9GAMM</name>
<accession>A0A7H2UBX4</accession>
<feature type="transmembrane region" description="Helical" evidence="6">
    <location>
        <begin position="66"/>
        <end position="84"/>
    </location>
</feature>
<dbReference type="GO" id="GO:0033228">
    <property type="term" value="P:cysteine export across plasma membrane"/>
    <property type="evidence" value="ECO:0007669"/>
    <property type="project" value="TreeGrafter"/>
</dbReference>
<evidence type="ECO:0000256" key="2">
    <source>
        <dbReference type="ARBA" id="ARBA00022475"/>
    </source>
</evidence>
<dbReference type="PANTHER" id="PTHR30086:SF20">
    <property type="entry name" value="ARGININE EXPORTER PROTEIN ARGO-RELATED"/>
    <property type="match status" value="1"/>
</dbReference>
<dbReference type="Pfam" id="PF01810">
    <property type="entry name" value="LysE"/>
    <property type="match status" value="1"/>
</dbReference>
<dbReference type="PANTHER" id="PTHR30086">
    <property type="entry name" value="ARGININE EXPORTER PROTEIN ARGO"/>
    <property type="match status" value="1"/>
</dbReference>
<evidence type="ECO:0000256" key="4">
    <source>
        <dbReference type="ARBA" id="ARBA00022989"/>
    </source>
</evidence>
<evidence type="ECO:0000256" key="6">
    <source>
        <dbReference type="SAM" id="Phobius"/>
    </source>
</evidence>
<protein>
    <submittedName>
        <fullName evidence="7">LysE family translocator</fullName>
    </submittedName>
</protein>
<feature type="transmembrane region" description="Helical" evidence="6">
    <location>
        <begin position="37"/>
        <end position="57"/>
    </location>
</feature>
<evidence type="ECO:0000256" key="1">
    <source>
        <dbReference type="ARBA" id="ARBA00004651"/>
    </source>
</evidence>
<dbReference type="EMBL" id="CP061646">
    <property type="protein sequence ID" value="QNX73324.1"/>
    <property type="molecule type" value="Genomic_DNA"/>
</dbReference>
<keyword evidence="5 6" id="KW-0472">Membrane</keyword>
<dbReference type="GO" id="GO:0015171">
    <property type="term" value="F:amino acid transmembrane transporter activity"/>
    <property type="evidence" value="ECO:0007669"/>
    <property type="project" value="TreeGrafter"/>
</dbReference>
<keyword evidence="4 6" id="KW-1133">Transmembrane helix</keyword>
<feature type="transmembrane region" description="Helical" evidence="6">
    <location>
        <begin position="139"/>
        <end position="164"/>
    </location>
</feature>
<feature type="transmembrane region" description="Helical" evidence="6">
    <location>
        <begin position="176"/>
        <end position="194"/>
    </location>
</feature>
<evidence type="ECO:0000256" key="5">
    <source>
        <dbReference type="ARBA" id="ARBA00023136"/>
    </source>
</evidence>
<evidence type="ECO:0000313" key="10">
    <source>
        <dbReference type="Proteomes" id="UP000516862"/>
    </source>
</evidence>
<keyword evidence="2" id="KW-1003">Cell membrane</keyword>